<gene>
    <name evidence="1" type="ORF">CCMP2556_LOCUS50004</name>
</gene>
<evidence type="ECO:0000313" key="1">
    <source>
        <dbReference type="EMBL" id="CAK9107076.1"/>
    </source>
</evidence>
<protein>
    <submittedName>
        <fullName evidence="1">Uncharacterized protein</fullName>
    </submittedName>
</protein>
<evidence type="ECO:0000313" key="2">
    <source>
        <dbReference type="Proteomes" id="UP001642484"/>
    </source>
</evidence>
<reference evidence="1 2" key="1">
    <citation type="submission" date="2024-02" db="EMBL/GenBank/DDBJ databases">
        <authorList>
            <person name="Chen Y."/>
            <person name="Shah S."/>
            <person name="Dougan E. K."/>
            <person name="Thang M."/>
            <person name="Chan C."/>
        </authorList>
    </citation>
    <scope>NUCLEOTIDE SEQUENCE [LARGE SCALE GENOMIC DNA]</scope>
</reference>
<proteinExistence type="predicted"/>
<organism evidence="1 2">
    <name type="scientific">Durusdinium trenchii</name>
    <dbReference type="NCBI Taxonomy" id="1381693"/>
    <lineage>
        <taxon>Eukaryota</taxon>
        <taxon>Sar</taxon>
        <taxon>Alveolata</taxon>
        <taxon>Dinophyceae</taxon>
        <taxon>Suessiales</taxon>
        <taxon>Symbiodiniaceae</taxon>
        <taxon>Durusdinium</taxon>
    </lineage>
</organism>
<keyword evidence="2" id="KW-1185">Reference proteome</keyword>
<sequence>MLLGIGKHAPCLTCLVRRCESPSDGVLGHPVSRGSPRCGVQGLDCCAVYHGWAEKLEYFTNISWPFPCDCGVGAALGCVPRGDLCVHQDDTDNEIEIEILQTLQNIDLRKFF</sequence>
<comment type="caution">
    <text evidence="1">The sequence shown here is derived from an EMBL/GenBank/DDBJ whole genome shotgun (WGS) entry which is preliminary data.</text>
</comment>
<dbReference type="Proteomes" id="UP001642484">
    <property type="component" value="Unassembled WGS sequence"/>
</dbReference>
<dbReference type="EMBL" id="CAXAMN010026929">
    <property type="protein sequence ID" value="CAK9107076.1"/>
    <property type="molecule type" value="Genomic_DNA"/>
</dbReference>
<name>A0ABP0S433_9DINO</name>
<accession>A0ABP0S433</accession>